<evidence type="ECO:0000313" key="3">
    <source>
        <dbReference type="EMBL" id="MFC5004577.1"/>
    </source>
</evidence>
<comment type="caution">
    <text evidence="3">The sequence shown here is derived from an EMBL/GenBank/DDBJ whole genome shotgun (WGS) entry which is preliminary data.</text>
</comment>
<dbReference type="EMBL" id="JBHSIU010000066">
    <property type="protein sequence ID" value="MFC5004577.1"/>
    <property type="molecule type" value="Genomic_DNA"/>
</dbReference>
<feature type="transmembrane region" description="Helical" evidence="1">
    <location>
        <begin position="41"/>
        <end position="62"/>
    </location>
</feature>
<keyword evidence="4" id="KW-1185">Reference proteome</keyword>
<protein>
    <submittedName>
        <fullName evidence="3">2TM domain-containing protein</fullName>
    </submittedName>
</protein>
<keyword evidence="1" id="KW-0812">Transmembrane</keyword>
<dbReference type="Pfam" id="PF13239">
    <property type="entry name" value="2TM"/>
    <property type="match status" value="1"/>
</dbReference>
<keyword evidence="1" id="KW-1133">Transmembrane helix</keyword>
<feature type="domain" description="2TM" evidence="2">
    <location>
        <begin position="7"/>
        <end position="60"/>
    </location>
</feature>
<organism evidence="3 4">
    <name type="scientific">Dactylosporangium cerinum</name>
    <dbReference type="NCBI Taxonomy" id="1434730"/>
    <lineage>
        <taxon>Bacteria</taxon>
        <taxon>Bacillati</taxon>
        <taxon>Actinomycetota</taxon>
        <taxon>Actinomycetes</taxon>
        <taxon>Micromonosporales</taxon>
        <taxon>Micromonosporaceae</taxon>
        <taxon>Dactylosporangium</taxon>
    </lineage>
</organism>
<evidence type="ECO:0000256" key="1">
    <source>
        <dbReference type="SAM" id="Phobius"/>
    </source>
</evidence>
<evidence type="ECO:0000313" key="4">
    <source>
        <dbReference type="Proteomes" id="UP001595912"/>
    </source>
</evidence>
<name>A0ABV9WAX1_9ACTN</name>
<accession>A0ABV9WAX1</accession>
<feature type="transmembrane region" description="Helical" evidence="1">
    <location>
        <begin position="12"/>
        <end position="35"/>
    </location>
</feature>
<evidence type="ECO:0000259" key="2">
    <source>
        <dbReference type="Pfam" id="PF13239"/>
    </source>
</evidence>
<reference evidence="4" key="1">
    <citation type="journal article" date="2019" name="Int. J. Syst. Evol. Microbiol.">
        <title>The Global Catalogue of Microorganisms (GCM) 10K type strain sequencing project: providing services to taxonomists for standard genome sequencing and annotation.</title>
        <authorList>
            <consortium name="The Broad Institute Genomics Platform"/>
            <consortium name="The Broad Institute Genome Sequencing Center for Infectious Disease"/>
            <person name="Wu L."/>
            <person name="Ma J."/>
        </authorList>
    </citation>
    <scope>NUCLEOTIDE SEQUENCE [LARGE SCALE GENOMIC DNA]</scope>
    <source>
        <strain evidence="4">CGMCC 4.7152</strain>
    </source>
</reference>
<proteinExistence type="predicted"/>
<dbReference type="InterPro" id="IPR025698">
    <property type="entry name" value="2TM_dom"/>
</dbReference>
<gene>
    <name evidence="3" type="ORF">ACFPIJ_42975</name>
</gene>
<dbReference type="Proteomes" id="UP001595912">
    <property type="component" value="Unassembled WGS sequence"/>
</dbReference>
<keyword evidence="1" id="KW-0472">Membrane</keyword>
<dbReference type="RefSeq" id="WP_380124601.1">
    <property type="nucleotide sequence ID" value="NZ_JBHSIU010000066.1"/>
</dbReference>
<sequence length="73" mass="8493">MTSMKSEAARTWGLRIHVLCYVVANVVQVMVWWLFDSNHHFWPVWSIVAWGIGLAFHVRGASSASRVSHRHRY</sequence>